<proteinExistence type="predicted"/>
<name>A0A9W7ZVA9_9FUNG</name>
<feature type="non-terminal residue" evidence="1">
    <location>
        <position position="70"/>
    </location>
</feature>
<evidence type="ECO:0000313" key="1">
    <source>
        <dbReference type="EMBL" id="KAJ1911390.1"/>
    </source>
</evidence>
<comment type="caution">
    <text evidence="1">The sequence shown here is derived from an EMBL/GenBank/DDBJ whole genome shotgun (WGS) entry which is preliminary data.</text>
</comment>
<dbReference type="Proteomes" id="UP001150538">
    <property type="component" value="Unassembled WGS sequence"/>
</dbReference>
<keyword evidence="2" id="KW-1185">Reference proteome</keyword>
<accession>A0A9W7ZVA9</accession>
<dbReference type="EMBL" id="JANBPU010000454">
    <property type="protein sequence ID" value="KAJ1911390.1"/>
    <property type="molecule type" value="Genomic_DNA"/>
</dbReference>
<evidence type="ECO:0000313" key="2">
    <source>
        <dbReference type="Proteomes" id="UP001150538"/>
    </source>
</evidence>
<gene>
    <name evidence="1" type="ORF">H4219_005956</name>
</gene>
<dbReference type="AlphaFoldDB" id="A0A9W7ZVA9"/>
<sequence>MALKRKVETSPPPNLNNIPNELKNTICQFITSDPLCVKSSKIRDETKQEFVQNLLSSLQCISQISKEWDS</sequence>
<protein>
    <submittedName>
        <fullName evidence="1">Uncharacterized protein</fullName>
    </submittedName>
</protein>
<reference evidence="1" key="1">
    <citation type="submission" date="2022-07" db="EMBL/GenBank/DDBJ databases">
        <title>Phylogenomic reconstructions and comparative analyses of Kickxellomycotina fungi.</title>
        <authorList>
            <person name="Reynolds N.K."/>
            <person name="Stajich J.E."/>
            <person name="Barry K."/>
            <person name="Grigoriev I.V."/>
            <person name="Crous P."/>
            <person name="Smith M.E."/>
        </authorList>
    </citation>
    <scope>NUCLEOTIDE SEQUENCE</scope>
    <source>
        <strain evidence="1">NBRC 100468</strain>
    </source>
</reference>
<organism evidence="1 2">
    <name type="scientific">Mycoemilia scoparia</name>
    <dbReference type="NCBI Taxonomy" id="417184"/>
    <lineage>
        <taxon>Eukaryota</taxon>
        <taxon>Fungi</taxon>
        <taxon>Fungi incertae sedis</taxon>
        <taxon>Zoopagomycota</taxon>
        <taxon>Kickxellomycotina</taxon>
        <taxon>Kickxellomycetes</taxon>
        <taxon>Kickxellales</taxon>
        <taxon>Kickxellaceae</taxon>
        <taxon>Mycoemilia</taxon>
    </lineage>
</organism>